<dbReference type="Pfam" id="PF08666">
    <property type="entry name" value="SAF"/>
    <property type="match status" value="1"/>
</dbReference>
<organism evidence="2">
    <name type="scientific">uncultured Mycobacteriales bacterium</name>
    <dbReference type="NCBI Taxonomy" id="581187"/>
    <lineage>
        <taxon>Bacteria</taxon>
        <taxon>Bacillati</taxon>
        <taxon>Actinomycetota</taxon>
        <taxon>Actinomycetes</taxon>
        <taxon>Mycobacteriales</taxon>
        <taxon>environmental samples</taxon>
    </lineage>
</organism>
<feature type="domain" description="SAF" evidence="1">
    <location>
        <begin position="47"/>
        <end position="109"/>
    </location>
</feature>
<dbReference type="InterPro" id="IPR013974">
    <property type="entry name" value="SAF"/>
</dbReference>
<evidence type="ECO:0000259" key="1">
    <source>
        <dbReference type="SMART" id="SM00858"/>
    </source>
</evidence>
<sequence>MDIPPSPPARRLRPPSWLDPRLVAGVLLVAVSTATGARIIATADRSVQVWALTRDVAASTVLAAEDVRPARVRLFDSAPAYLDTAESPAGRAVTRGMRAGELLPATALRTTPPALVVNLPVRAEHAPAVTRGQAVDVWAGTEDCGPRRVLASAAVQEVRSAGTGTLTGGGDALQVLLRVGPADAERLLAVLGAESTVRLVVVEGGARPGAQAVPCRRAGTGAGER</sequence>
<name>A0A6J4IX13_9ACTN</name>
<reference evidence="2" key="1">
    <citation type="submission" date="2020-02" db="EMBL/GenBank/DDBJ databases">
        <authorList>
            <person name="Meier V. D."/>
        </authorList>
    </citation>
    <scope>NUCLEOTIDE SEQUENCE</scope>
    <source>
        <strain evidence="2">AVDCRST_MAG41</strain>
    </source>
</reference>
<gene>
    <name evidence="2" type="ORF">AVDCRST_MAG41-2577</name>
</gene>
<evidence type="ECO:0000313" key="2">
    <source>
        <dbReference type="EMBL" id="CAA9264535.1"/>
    </source>
</evidence>
<dbReference type="SMART" id="SM00858">
    <property type="entry name" value="SAF"/>
    <property type="match status" value="1"/>
</dbReference>
<proteinExistence type="predicted"/>
<protein>
    <recommendedName>
        <fullName evidence="1">SAF domain-containing protein</fullName>
    </recommendedName>
</protein>
<dbReference type="EMBL" id="CADCTP010000236">
    <property type="protein sequence ID" value="CAA9264535.1"/>
    <property type="molecule type" value="Genomic_DNA"/>
</dbReference>
<dbReference type="AlphaFoldDB" id="A0A6J4IX13"/>
<dbReference type="CDD" id="cd11614">
    <property type="entry name" value="SAF_CpaB_FlgA_like"/>
    <property type="match status" value="1"/>
</dbReference>
<accession>A0A6J4IX13</accession>